<dbReference type="OrthoDB" id="93278at2759"/>
<gene>
    <name evidence="2" type="ORF">PHYPSEUDO_005922</name>
</gene>
<reference evidence="2" key="1">
    <citation type="submission" date="2021-02" db="EMBL/GenBank/DDBJ databases">
        <authorList>
            <person name="Palmer J.M."/>
        </authorList>
    </citation>
    <scope>NUCLEOTIDE SEQUENCE</scope>
    <source>
        <strain evidence="2">SCRP734</strain>
    </source>
</reference>
<keyword evidence="3" id="KW-1185">Reference proteome</keyword>
<proteinExistence type="predicted"/>
<feature type="region of interest" description="Disordered" evidence="1">
    <location>
        <begin position="60"/>
        <end position="85"/>
    </location>
</feature>
<evidence type="ECO:0000313" key="3">
    <source>
        <dbReference type="Proteomes" id="UP000694044"/>
    </source>
</evidence>
<accession>A0A8T1VK30</accession>
<evidence type="ECO:0000256" key="1">
    <source>
        <dbReference type="SAM" id="MobiDB-lite"/>
    </source>
</evidence>
<name>A0A8T1VK30_9STRA</name>
<dbReference type="Proteomes" id="UP000694044">
    <property type="component" value="Unassembled WGS sequence"/>
</dbReference>
<comment type="caution">
    <text evidence="2">The sequence shown here is derived from an EMBL/GenBank/DDBJ whole genome shotgun (WGS) entry which is preliminary data.</text>
</comment>
<feature type="compositionally biased region" description="Basic and acidic residues" evidence="1">
    <location>
        <begin position="60"/>
        <end position="75"/>
    </location>
</feature>
<protein>
    <submittedName>
        <fullName evidence="2">Uncharacterized protein</fullName>
    </submittedName>
</protein>
<dbReference type="AlphaFoldDB" id="A0A8T1VK30"/>
<organism evidence="2 3">
    <name type="scientific">Phytophthora pseudosyringae</name>
    <dbReference type="NCBI Taxonomy" id="221518"/>
    <lineage>
        <taxon>Eukaryota</taxon>
        <taxon>Sar</taxon>
        <taxon>Stramenopiles</taxon>
        <taxon>Oomycota</taxon>
        <taxon>Peronosporomycetes</taxon>
        <taxon>Peronosporales</taxon>
        <taxon>Peronosporaceae</taxon>
        <taxon>Phytophthora</taxon>
    </lineage>
</organism>
<sequence>MNRSTSVWGTYLSSFGAGGMPDTESARNELSPGEKTYVLRCYEFMATMKEQGILRVTNARKENNEDSETKSEVKCHPSAQEIGTR</sequence>
<evidence type="ECO:0000313" key="2">
    <source>
        <dbReference type="EMBL" id="KAG7381572.1"/>
    </source>
</evidence>
<dbReference type="EMBL" id="JAGDFM010000240">
    <property type="protein sequence ID" value="KAG7381572.1"/>
    <property type="molecule type" value="Genomic_DNA"/>
</dbReference>